<evidence type="ECO:0000313" key="3">
    <source>
        <dbReference type="Proteomes" id="UP000184191"/>
    </source>
</evidence>
<evidence type="ECO:0000256" key="1">
    <source>
        <dbReference type="SAM" id="SignalP"/>
    </source>
</evidence>
<protein>
    <submittedName>
        <fullName evidence="2">Uncharacterized protein</fullName>
    </submittedName>
</protein>
<evidence type="ECO:0000313" key="2">
    <source>
        <dbReference type="EMBL" id="SHL82236.1"/>
    </source>
</evidence>
<feature type="signal peptide" evidence="1">
    <location>
        <begin position="1"/>
        <end position="22"/>
    </location>
</feature>
<feature type="chain" id="PRO_5012297046" evidence="1">
    <location>
        <begin position="23"/>
        <end position="213"/>
    </location>
</feature>
<keyword evidence="1" id="KW-0732">Signal</keyword>
<gene>
    <name evidence="2" type="ORF">SAMN05444414_1494</name>
</gene>
<organism evidence="2 3">
    <name type="scientific">Roseovarius marisflavi</name>
    <dbReference type="NCBI Taxonomy" id="1054996"/>
    <lineage>
        <taxon>Bacteria</taxon>
        <taxon>Pseudomonadati</taxon>
        <taxon>Pseudomonadota</taxon>
        <taxon>Alphaproteobacteria</taxon>
        <taxon>Rhodobacterales</taxon>
        <taxon>Roseobacteraceae</taxon>
        <taxon>Roseovarius</taxon>
    </lineage>
</organism>
<dbReference type="Proteomes" id="UP000184191">
    <property type="component" value="Unassembled WGS sequence"/>
</dbReference>
<reference evidence="3" key="1">
    <citation type="submission" date="2016-11" db="EMBL/GenBank/DDBJ databases">
        <authorList>
            <person name="Varghese N."/>
            <person name="Submissions S."/>
        </authorList>
    </citation>
    <scope>NUCLEOTIDE SEQUENCE [LARGE SCALE GENOMIC DNA]</scope>
    <source>
        <strain evidence="3">DSM 29327</strain>
    </source>
</reference>
<dbReference type="EMBL" id="FRBN01000049">
    <property type="protein sequence ID" value="SHL82236.1"/>
    <property type="molecule type" value="Genomic_DNA"/>
</dbReference>
<keyword evidence="3" id="KW-1185">Reference proteome</keyword>
<sequence length="213" mass="22656">MRLISKLLTTAIFAVSATIAAASEDKHWVILGHFAQDTGFIPRLANMAPKIFDAMVQDGLKKGDQVTFAGTQAAPDEWFADMTLSAAAGRVKPDHLADFLKLRLADFSKFDAPTDGSDLWWSLDQMSGYTDCTARPTNVVIITNGFSASEQTADGKTSGAGVFPGSLEGCHVKMVGLAAYAPPGASLKQRRQLEHMFKLAITAGGAASYGVLN</sequence>
<proteinExistence type="predicted"/>
<name>A0A1M7DRZ6_9RHOB</name>
<dbReference type="RefSeq" id="WP_073201001.1">
    <property type="nucleotide sequence ID" value="NZ_FRBN01000049.1"/>
</dbReference>
<dbReference type="STRING" id="1054996.SAMN05444414_1494"/>
<accession>A0A1M7DRZ6</accession>
<dbReference type="AlphaFoldDB" id="A0A1M7DRZ6"/>